<dbReference type="PANTHER" id="PTHR10093">
    <property type="entry name" value="IRON-SULFUR CLUSTER ASSEMBLY ENZYME NIFU HOMOLOG"/>
    <property type="match status" value="1"/>
</dbReference>
<sequence length="164" mass="17835">MYSDIALDHFLNPRNVGIIEDADAFARVGDSSCGDFMEIFLKLDREREIVTDAKFRVFGCPGAIATSSVATELVKGKDFVSALSISDDDVIEALGELPDGKRHCSLLSITALRQALTEFIMREFAVSEGTVNGGGELGENYLVEDDFARRMETSGKEGKRGSDS</sequence>
<dbReference type="Gene3D" id="3.90.1010.10">
    <property type="match status" value="1"/>
</dbReference>
<dbReference type="GO" id="GO:0005506">
    <property type="term" value="F:iron ion binding"/>
    <property type="evidence" value="ECO:0007669"/>
    <property type="project" value="InterPro"/>
</dbReference>
<protein>
    <submittedName>
        <fullName evidence="2">Iron-sulfur cluster assembly scaffold protein</fullName>
    </submittedName>
</protein>
<dbReference type="SUPFAM" id="SSF82649">
    <property type="entry name" value="SufE/NifU"/>
    <property type="match status" value="1"/>
</dbReference>
<dbReference type="EMBL" id="JAFGIX010000047">
    <property type="protein sequence ID" value="MBN1573390.1"/>
    <property type="molecule type" value="Genomic_DNA"/>
</dbReference>
<dbReference type="CDD" id="cd06664">
    <property type="entry name" value="IscU_like"/>
    <property type="match status" value="1"/>
</dbReference>
<accession>A0A9D8KG28</accession>
<reference evidence="2" key="1">
    <citation type="journal article" date="2021" name="Environ. Microbiol.">
        <title>Genomic characterization of three novel Desulfobacterota classes expand the metabolic and phylogenetic diversity of the phylum.</title>
        <authorList>
            <person name="Murphy C.L."/>
            <person name="Biggerstaff J."/>
            <person name="Eichhorn A."/>
            <person name="Ewing E."/>
            <person name="Shahan R."/>
            <person name="Soriano D."/>
            <person name="Stewart S."/>
            <person name="VanMol K."/>
            <person name="Walker R."/>
            <person name="Walters P."/>
            <person name="Elshahed M.S."/>
            <person name="Youssef N.H."/>
        </authorList>
    </citation>
    <scope>NUCLEOTIDE SEQUENCE</scope>
    <source>
        <strain evidence="2">Zod_Metabat.24</strain>
    </source>
</reference>
<name>A0A9D8KG28_9DELT</name>
<evidence type="ECO:0000313" key="2">
    <source>
        <dbReference type="EMBL" id="MBN1573390.1"/>
    </source>
</evidence>
<dbReference type="GO" id="GO:0016226">
    <property type="term" value="P:iron-sulfur cluster assembly"/>
    <property type="evidence" value="ECO:0007669"/>
    <property type="project" value="InterPro"/>
</dbReference>
<feature type="domain" description="NIF system FeS cluster assembly NifU N-terminal" evidence="1">
    <location>
        <begin position="1"/>
        <end position="124"/>
    </location>
</feature>
<organism evidence="2 3">
    <name type="scientific">Candidatus Zymogenus saltonus</name>
    <dbReference type="NCBI Taxonomy" id="2844893"/>
    <lineage>
        <taxon>Bacteria</taxon>
        <taxon>Deltaproteobacteria</taxon>
        <taxon>Candidatus Zymogenia</taxon>
        <taxon>Candidatus Zymogeniales</taxon>
        <taxon>Candidatus Zymogenaceae</taxon>
        <taxon>Candidatus Zymogenus</taxon>
    </lineage>
</organism>
<reference evidence="2" key="2">
    <citation type="submission" date="2021-01" db="EMBL/GenBank/DDBJ databases">
        <authorList>
            <person name="Hahn C.R."/>
            <person name="Youssef N.H."/>
            <person name="Elshahed M."/>
        </authorList>
    </citation>
    <scope>NUCLEOTIDE SEQUENCE</scope>
    <source>
        <strain evidence="2">Zod_Metabat.24</strain>
    </source>
</reference>
<dbReference type="InterPro" id="IPR002871">
    <property type="entry name" value="NIF_FeS_clus_asmbl_NifU_N"/>
</dbReference>
<dbReference type="AlphaFoldDB" id="A0A9D8KG28"/>
<dbReference type="Proteomes" id="UP000809273">
    <property type="component" value="Unassembled WGS sequence"/>
</dbReference>
<gene>
    <name evidence="2" type="ORF">JW984_09375</name>
</gene>
<dbReference type="GO" id="GO:0051536">
    <property type="term" value="F:iron-sulfur cluster binding"/>
    <property type="evidence" value="ECO:0007669"/>
    <property type="project" value="InterPro"/>
</dbReference>
<evidence type="ECO:0000313" key="3">
    <source>
        <dbReference type="Proteomes" id="UP000809273"/>
    </source>
</evidence>
<evidence type="ECO:0000259" key="1">
    <source>
        <dbReference type="Pfam" id="PF01592"/>
    </source>
</evidence>
<dbReference type="Pfam" id="PF01592">
    <property type="entry name" value="NifU_N"/>
    <property type="match status" value="1"/>
</dbReference>
<proteinExistence type="predicted"/>
<comment type="caution">
    <text evidence="2">The sequence shown here is derived from an EMBL/GenBank/DDBJ whole genome shotgun (WGS) entry which is preliminary data.</text>
</comment>